<dbReference type="Gene3D" id="3.20.20.100">
    <property type="entry name" value="NADP-dependent oxidoreductase domain"/>
    <property type="match status" value="1"/>
</dbReference>
<dbReference type="PANTHER" id="PTHR42686:SF1">
    <property type="entry name" value="GH17980P-RELATED"/>
    <property type="match status" value="1"/>
</dbReference>
<dbReference type="Pfam" id="PF00248">
    <property type="entry name" value="Aldo_ket_red"/>
    <property type="match status" value="1"/>
</dbReference>
<dbReference type="InterPro" id="IPR036812">
    <property type="entry name" value="NAD(P)_OxRdtase_dom_sf"/>
</dbReference>
<dbReference type="Proteomes" id="UP000479114">
    <property type="component" value="Chromosome"/>
</dbReference>
<gene>
    <name evidence="2" type="ORF">GZH47_22935</name>
</gene>
<dbReference type="SUPFAM" id="SSF51430">
    <property type="entry name" value="NAD(P)-linked oxidoreductase"/>
    <property type="match status" value="1"/>
</dbReference>
<organism evidence="2 3">
    <name type="scientific">Paenibacillus rhizovicinus</name>
    <dbReference type="NCBI Taxonomy" id="2704463"/>
    <lineage>
        <taxon>Bacteria</taxon>
        <taxon>Bacillati</taxon>
        <taxon>Bacillota</taxon>
        <taxon>Bacilli</taxon>
        <taxon>Bacillales</taxon>
        <taxon>Paenibacillaceae</taxon>
        <taxon>Paenibacillus</taxon>
    </lineage>
</organism>
<dbReference type="AlphaFoldDB" id="A0A6C0P4J3"/>
<dbReference type="InterPro" id="IPR023210">
    <property type="entry name" value="NADP_OxRdtase_dom"/>
</dbReference>
<sequence length="324" mass="35314">MTRPTGINPPFNEEVRRFRLRDGDREWAYGIGAAWLGRDGLQPDKLRKDKAVLERAYELGVRYFDTSAAYGESEFVVGSFIGAHSGLRSSIFVATKAPIPKTLTPAEAKAAVARSVDESLRRFRTDYIDLLQIHDVYTLSQVLGAGGALEALQEARSAGKIRYIGLGTRPLDLLEEVIANGHVDSVLTYSDYTPIDQSASPLIRLAESLDAGIVNGSPLSAGMLTGADPRTLQVPAWHEETVIRRGLAAEVYDLCAAHGVSVLAAALQFPLRCAGIAMNLTGPRDEDEVVSTLEALRVSIPDTFWQALAAWNQERAARLSHRKT</sequence>
<feature type="domain" description="NADP-dependent oxidoreductase" evidence="1">
    <location>
        <begin position="30"/>
        <end position="310"/>
    </location>
</feature>
<reference evidence="2 3" key="1">
    <citation type="submission" date="2020-02" db="EMBL/GenBank/DDBJ databases">
        <title>Paenibacillus sp. nov., isolated from rhizosphere soil of tomato.</title>
        <authorList>
            <person name="Weon H.-Y."/>
            <person name="Lee S.A."/>
        </authorList>
    </citation>
    <scope>NUCLEOTIDE SEQUENCE [LARGE SCALE GENOMIC DNA]</scope>
    <source>
        <strain evidence="2 3">14171R-81</strain>
    </source>
</reference>
<dbReference type="GO" id="GO:0005829">
    <property type="term" value="C:cytosol"/>
    <property type="evidence" value="ECO:0007669"/>
    <property type="project" value="TreeGrafter"/>
</dbReference>
<dbReference type="EMBL" id="CP048286">
    <property type="protein sequence ID" value="QHW33365.1"/>
    <property type="molecule type" value="Genomic_DNA"/>
</dbReference>
<keyword evidence="3" id="KW-1185">Reference proteome</keyword>
<evidence type="ECO:0000259" key="1">
    <source>
        <dbReference type="Pfam" id="PF00248"/>
    </source>
</evidence>
<dbReference type="CDD" id="cd19090">
    <property type="entry name" value="AKR_AKR15A-like"/>
    <property type="match status" value="1"/>
</dbReference>
<protein>
    <submittedName>
        <fullName evidence="2">Aldo/keto reductase</fullName>
    </submittedName>
</protein>
<evidence type="ECO:0000313" key="3">
    <source>
        <dbReference type="Proteomes" id="UP000479114"/>
    </source>
</evidence>
<dbReference type="PRINTS" id="PR00069">
    <property type="entry name" value="ALDKETRDTASE"/>
</dbReference>
<proteinExistence type="predicted"/>
<dbReference type="KEGG" id="prz:GZH47_22935"/>
<name>A0A6C0P4J3_9BACL</name>
<dbReference type="PANTHER" id="PTHR42686">
    <property type="entry name" value="GH17980P-RELATED"/>
    <property type="match status" value="1"/>
</dbReference>
<dbReference type="RefSeq" id="WP_162643354.1">
    <property type="nucleotide sequence ID" value="NZ_CP048286.1"/>
</dbReference>
<dbReference type="GO" id="GO:0016491">
    <property type="term" value="F:oxidoreductase activity"/>
    <property type="evidence" value="ECO:0007669"/>
    <property type="project" value="InterPro"/>
</dbReference>
<evidence type="ECO:0000313" key="2">
    <source>
        <dbReference type="EMBL" id="QHW33365.1"/>
    </source>
</evidence>
<accession>A0A6C0P4J3</accession>
<dbReference type="InterPro" id="IPR020471">
    <property type="entry name" value="AKR"/>
</dbReference>